<evidence type="ECO:0000256" key="1">
    <source>
        <dbReference type="SAM" id="MobiDB-lite"/>
    </source>
</evidence>
<dbReference type="AlphaFoldDB" id="A0A6H2HER6"/>
<sequence length="363" mass="39012">MSYLERRPPTTNANTPLASNTATKGQLAGVVVTILKSLPKRSEQAIKTFITDTKLLLERSVKNVANGANRIGQDIKDKLQYARHNLVTFAHTPAATSSQTTLVHASGDKLTDADTALVNQKLKEADDALNRSISTQPTISVEPGQASAIQATPAKQSDAIGLKDGFTRDFVTDLPRAQYFWQSDSEEPTPILNHAAYAQGDESTKLELLELAKKEIKEITVKTGVDEATLLRASHQAHQGIFGILGSVLQESAASPLTLSREIRGINSDDVEDTLPAASKGQLMGGKTSNAFILSSDGAGGIKVVATSTKTNCNFFAVPGFEPFQLEPEKSSTTLKVEFVIPKNGSPLLTKASYDFNLDFVQQ</sequence>
<gene>
    <name evidence="2" type="ORF">HC248_03411</name>
</gene>
<protein>
    <submittedName>
        <fullName evidence="2">Uncharacterized protein</fullName>
    </submittedName>
</protein>
<dbReference type="KEGG" id="pvac:HC248_03411"/>
<evidence type="ECO:0000313" key="3">
    <source>
        <dbReference type="Proteomes" id="UP000502041"/>
    </source>
</evidence>
<dbReference type="RefSeq" id="WP_168923483.1">
    <property type="nucleotide sequence ID" value="NZ_CP051461.1"/>
</dbReference>
<name>A0A6H2HER6_9BURK</name>
<dbReference type="Proteomes" id="UP000502041">
    <property type="component" value="Chromosome"/>
</dbReference>
<reference evidence="2 3" key="1">
    <citation type="submission" date="2020-04" db="EMBL/GenBank/DDBJ databases">
        <title>Complete genome of a Psychrophilic, Marine, Gas Vacuolate Bacterium Polaromonas vacuolata KCTC 22033T.</title>
        <authorList>
            <person name="Hwang K."/>
            <person name="Kim K.M."/>
        </authorList>
    </citation>
    <scope>NUCLEOTIDE SEQUENCE [LARGE SCALE GENOMIC DNA]</scope>
    <source>
        <strain evidence="2 3">KCTC 22033</strain>
    </source>
</reference>
<evidence type="ECO:0000313" key="2">
    <source>
        <dbReference type="EMBL" id="QJC58074.1"/>
    </source>
</evidence>
<feature type="compositionally biased region" description="Polar residues" evidence="1">
    <location>
        <begin position="9"/>
        <end position="20"/>
    </location>
</feature>
<proteinExistence type="predicted"/>
<accession>A0A6H2HER6</accession>
<feature type="region of interest" description="Disordered" evidence="1">
    <location>
        <begin position="1"/>
        <end position="20"/>
    </location>
</feature>
<organism evidence="2 3">
    <name type="scientific">Polaromonas vacuolata</name>
    <dbReference type="NCBI Taxonomy" id="37448"/>
    <lineage>
        <taxon>Bacteria</taxon>
        <taxon>Pseudomonadati</taxon>
        <taxon>Pseudomonadota</taxon>
        <taxon>Betaproteobacteria</taxon>
        <taxon>Burkholderiales</taxon>
        <taxon>Comamonadaceae</taxon>
        <taxon>Polaromonas</taxon>
    </lineage>
</organism>
<dbReference type="EMBL" id="CP051461">
    <property type="protein sequence ID" value="QJC58074.1"/>
    <property type="molecule type" value="Genomic_DNA"/>
</dbReference>
<keyword evidence="3" id="KW-1185">Reference proteome</keyword>